<gene>
    <name evidence="1" type="ORF">CYG68_08665</name>
</gene>
<reference evidence="1" key="1">
    <citation type="submission" date="2017-12" db="EMBL/GenBank/DDBJ databases">
        <title>Genome sequencing and analysis.</title>
        <authorList>
            <person name="Huang Y.-T."/>
        </authorList>
    </citation>
    <scope>NUCLEOTIDE SEQUENCE</scope>
    <source>
        <strain evidence="1">VGH116</strain>
    </source>
</reference>
<evidence type="ECO:0000313" key="1">
    <source>
        <dbReference type="EMBL" id="MBE8612491.1"/>
    </source>
</evidence>
<sequence length="69" mass="7627">MDYFLTLLGSDTCSVLHKKGCPKLQQAKSTVYVGYYWGEHAAVQQAIVVARGAVVLCPLCINQHDEETQ</sequence>
<evidence type="ECO:0000313" key="2">
    <source>
        <dbReference type="Proteomes" id="UP000650477"/>
    </source>
</evidence>
<accession>A0A8I0U6S6</accession>
<comment type="caution">
    <text evidence="1">The sequence shown here is derived from an EMBL/GenBank/DDBJ whole genome shotgun (WGS) entry which is preliminary data.</text>
</comment>
<proteinExistence type="predicted"/>
<dbReference type="RefSeq" id="WP_193829702.1">
    <property type="nucleotide sequence ID" value="NZ_PKLF01000007.1"/>
</dbReference>
<name>A0A8I0U6S6_MORMO</name>
<organism evidence="1 2">
    <name type="scientific">Morganella morganii</name>
    <name type="common">Proteus morganii</name>
    <dbReference type="NCBI Taxonomy" id="582"/>
    <lineage>
        <taxon>Bacteria</taxon>
        <taxon>Pseudomonadati</taxon>
        <taxon>Pseudomonadota</taxon>
        <taxon>Gammaproteobacteria</taxon>
        <taxon>Enterobacterales</taxon>
        <taxon>Morganellaceae</taxon>
        <taxon>Morganella</taxon>
    </lineage>
</organism>
<dbReference type="AlphaFoldDB" id="A0A8I0U6S6"/>
<dbReference type="EMBL" id="PKLF01000007">
    <property type="protein sequence ID" value="MBE8612491.1"/>
    <property type="molecule type" value="Genomic_DNA"/>
</dbReference>
<protein>
    <submittedName>
        <fullName evidence="1">Uncharacterized protein</fullName>
    </submittedName>
</protein>
<dbReference type="Proteomes" id="UP000650477">
    <property type="component" value="Unassembled WGS sequence"/>
</dbReference>